<evidence type="ECO:0000259" key="2">
    <source>
        <dbReference type="Pfam" id="PF17389"/>
    </source>
</evidence>
<gene>
    <name evidence="3" type="ORF">AKO1_008836</name>
</gene>
<dbReference type="AlphaFoldDB" id="A0AAW2ZI71"/>
<keyword evidence="4" id="KW-1185">Reference proteome</keyword>
<feature type="domain" description="Alpha-L-rhamnosidase six-hairpin glycosidase" evidence="2">
    <location>
        <begin position="233"/>
        <end position="456"/>
    </location>
</feature>
<accession>A0AAW2ZI71</accession>
<feature type="chain" id="PRO_5043901533" evidence="1">
    <location>
        <begin position="23"/>
        <end position="660"/>
    </location>
</feature>
<dbReference type="EMBL" id="JAOPGA020001460">
    <property type="protein sequence ID" value="KAL0488663.1"/>
    <property type="molecule type" value="Genomic_DNA"/>
</dbReference>
<evidence type="ECO:0000313" key="4">
    <source>
        <dbReference type="Proteomes" id="UP001431209"/>
    </source>
</evidence>
<protein>
    <submittedName>
        <fullName evidence="3">Trehalase</fullName>
    </submittedName>
</protein>
<dbReference type="SUPFAM" id="SSF48208">
    <property type="entry name" value="Six-hairpin glycosidases"/>
    <property type="match status" value="1"/>
</dbReference>
<dbReference type="InterPro" id="IPR012341">
    <property type="entry name" value="6hp_glycosidase-like_sf"/>
</dbReference>
<dbReference type="Pfam" id="PF17389">
    <property type="entry name" value="Bac_rhamnosid6H"/>
    <property type="match status" value="1"/>
</dbReference>
<evidence type="ECO:0000313" key="3">
    <source>
        <dbReference type="EMBL" id="KAL0488663.1"/>
    </source>
</evidence>
<organism evidence="3 4">
    <name type="scientific">Acrasis kona</name>
    <dbReference type="NCBI Taxonomy" id="1008807"/>
    <lineage>
        <taxon>Eukaryota</taxon>
        <taxon>Discoba</taxon>
        <taxon>Heterolobosea</taxon>
        <taxon>Tetramitia</taxon>
        <taxon>Eutetramitia</taxon>
        <taxon>Acrasidae</taxon>
        <taxon>Acrasis</taxon>
    </lineage>
</organism>
<dbReference type="InterPro" id="IPR008928">
    <property type="entry name" value="6-hairpin_glycosidase_sf"/>
</dbReference>
<evidence type="ECO:0000256" key="1">
    <source>
        <dbReference type="SAM" id="SignalP"/>
    </source>
</evidence>
<dbReference type="Gene3D" id="2.60.420.10">
    <property type="entry name" value="Maltose phosphorylase, domain 3"/>
    <property type="match status" value="1"/>
</dbReference>
<feature type="signal peptide" evidence="1">
    <location>
        <begin position="1"/>
        <end position="22"/>
    </location>
</feature>
<proteinExistence type="predicted"/>
<dbReference type="GO" id="GO:0005975">
    <property type="term" value="P:carbohydrate metabolic process"/>
    <property type="evidence" value="ECO:0007669"/>
    <property type="project" value="InterPro"/>
</dbReference>
<dbReference type="PANTHER" id="PTHR34987:SF6">
    <property type="entry name" value="ALPHA-L-RHAMNOSIDASE SIX-HAIRPIN GLYCOSIDASE DOMAIN-CONTAINING PROTEIN"/>
    <property type="match status" value="1"/>
</dbReference>
<dbReference type="PANTHER" id="PTHR34987">
    <property type="entry name" value="C, PUTATIVE (AFU_ORTHOLOGUE AFUA_3G02880)-RELATED"/>
    <property type="match status" value="1"/>
</dbReference>
<sequence>MTVMSRWFAATIVLCAISVCYCVSEKPWDRFNLAPSSRTIYPVSVYKTTGSIVDPSAVLTGKPTGIDPGSYITLDFGKEVGGIITLSVHSISGQGVELGLGFSESSLFVGVASDSSANCCNSDGVLLKTFKGKEVWTTPPEYLRGGFKYLTLSNNSTGRINIDRVSLEWTPSPDMKNPRDYPNYFYCSDDLLNRIWYAGAYTIQMCTIKSSQGRAWPPPKSLWNNNVVVSLGSSVLVDGAKRDRTIWAGDLGVSIPSAFASTNDLDAIKNAMDTLYSVQKNTGELPWSGPVFNLWGSDTYHLWTLLGSALYYDYTQNTEWLTKNWPRIKLGIEFSAAKVTKDDLMEVTLTKDWARGGMGGLNIEANALLYKVLTSSVHLATKVGDEVSAKKYTNLASRIKKAANNILWDEKVGLFKDNPTSTTYPQDGNSLSVWYDLVDGGDRVTKISNNLKARWTKFGGRTVEKNSVSPFVGGMEVHAHFTAGHADFGVEQIKTQWGYMLDSPIGTNSTFWEGVLLDGSFDNGAPFMSTAHGWAAGPTAALTFYVLGLNVDRDQQLSFIPQPSNLKFAQGSITVPAGLVTAEWKRSENFTMKLNAPSNSSVKAGVPTFGEKVTIKLNNQLVWDGDKALPGYQVVRRGSYLDLSYSVKDTKEAVIVCNKV</sequence>
<keyword evidence="1" id="KW-0732">Signal</keyword>
<comment type="caution">
    <text evidence="3">The sequence shown here is derived from an EMBL/GenBank/DDBJ whole genome shotgun (WGS) entry which is preliminary data.</text>
</comment>
<dbReference type="Proteomes" id="UP001431209">
    <property type="component" value="Unassembled WGS sequence"/>
</dbReference>
<dbReference type="Gene3D" id="1.50.10.10">
    <property type="match status" value="1"/>
</dbReference>
<reference evidence="3 4" key="1">
    <citation type="submission" date="2024-03" db="EMBL/GenBank/DDBJ databases">
        <title>The Acrasis kona genome and developmental transcriptomes reveal deep origins of eukaryotic multicellular pathways.</title>
        <authorList>
            <person name="Sheikh S."/>
            <person name="Fu C.-J."/>
            <person name="Brown M.W."/>
            <person name="Baldauf S.L."/>
        </authorList>
    </citation>
    <scope>NUCLEOTIDE SEQUENCE [LARGE SCALE GENOMIC DNA]</scope>
    <source>
        <strain evidence="3 4">ATCC MYA-3509</strain>
    </source>
</reference>
<name>A0AAW2ZI71_9EUKA</name>
<dbReference type="InterPro" id="IPR035396">
    <property type="entry name" value="Bac_rhamnosid6H"/>
</dbReference>